<dbReference type="Pfam" id="PF12062">
    <property type="entry name" value="HSNSD-CE"/>
    <property type="match status" value="3"/>
</dbReference>
<evidence type="ECO:0000256" key="13">
    <source>
        <dbReference type="ARBA" id="ARBA00023157"/>
    </source>
</evidence>
<dbReference type="SUPFAM" id="SSF52540">
    <property type="entry name" value="P-loop containing nucleoside triphosphate hydrolases"/>
    <property type="match status" value="1"/>
</dbReference>
<dbReference type="Gene3D" id="3.40.50.300">
    <property type="entry name" value="P-loop containing nucleotide triphosphate hydrolases"/>
    <property type="match status" value="1"/>
</dbReference>
<evidence type="ECO:0000259" key="17">
    <source>
        <dbReference type="PROSITE" id="PS50878"/>
    </source>
</evidence>
<dbReference type="PROSITE" id="PS50878">
    <property type="entry name" value="RT_POL"/>
    <property type="match status" value="1"/>
</dbReference>
<evidence type="ECO:0000313" key="19">
    <source>
        <dbReference type="Proteomes" id="UP001333110"/>
    </source>
</evidence>
<dbReference type="FunFam" id="3.40.50.300:FF:000176">
    <property type="entry name" value="bifunctional heparan sulfate N-deacetylase/N-sulfotransferase 1"/>
    <property type="match status" value="1"/>
</dbReference>
<keyword evidence="6" id="KW-0808">Transferase</keyword>
<evidence type="ECO:0000256" key="5">
    <source>
        <dbReference type="ARBA" id="ARBA00012979"/>
    </source>
</evidence>
<evidence type="ECO:0000256" key="8">
    <source>
        <dbReference type="ARBA" id="ARBA00022801"/>
    </source>
</evidence>
<dbReference type="CDD" id="cd01650">
    <property type="entry name" value="RT_nLTR_like"/>
    <property type="match status" value="1"/>
</dbReference>
<dbReference type="Pfam" id="PF00078">
    <property type="entry name" value="RVT_1"/>
    <property type="match status" value="1"/>
</dbReference>
<dbReference type="Pfam" id="PF00685">
    <property type="entry name" value="Sulfotransfer_1"/>
    <property type="match status" value="1"/>
</dbReference>
<keyword evidence="8" id="KW-0378">Hydrolase</keyword>
<evidence type="ECO:0000256" key="14">
    <source>
        <dbReference type="ARBA" id="ARBA00023180"/>
    </source>
</evidence>
<comment type="caution">
    <text evidence="18">The sequence shown here is derived from an EMBL/GenBank/DDBJ whole genome shotgun (WGS) entry which is preliminary data.</text>
</comment>
<evidence type="ECO:0000256" key="16">
    <source>
        <dbReference type="SAM" id="Phobius"/>
    </source>
</evidence>
<evidence type="ECO:0000256" key="3">
    <source>
        <dbReference type="ARBA" id="ARBA00005093"/>
    </source>
</evidence>
<evidence type="ECO:0000256" key="10">
    <source>
        <dbReference type="ARBA" id="ARBA00022989"/>
    </source>
</evidence>
<evidence type="ECO:0000256" key="12">
    <source>
        <dbReference type="ARBA" id="ARBA00023136"/>
    </source>
</evidence>
<keyword evidence="10 16" id="KW-1133">Transmembrane helix</keyword>
<keyword evidence="11" id="KW-0333">Golgi apparatus</keyword>
<evidence type="ECO:0000256" key="4">
    <source>
        <dbReference type="ARBA" id="ARBA00010420"/>
    </source>
</evidence>
<dbReference type="InterPro" id="IPR021930">
    <property type="entry name" value="Heparan_SO4_deacetylase_dom"/>
</dbReference>
<gene>
    <name evidence="18" type="ORF">QYF61_014818</name>
</gene>
<keyword evidence="14" id="KW-0325">Glycoprotein</keyword>
<evidence type="ECO:0000256" key="2">
    <source>
        <dbReference type="ARBA" id="ARBA00004841"/>
    </source>
</evidence>
<dbReference type="SUPFAM" id="SSF56672">
    <property type="entry name" value="DNA/RNA polymerases"/>
    <property type="match status" value="1"/>
</dbReference>
<keyword evidence="15" id="KW-0511">Multifunctional enzyme</keyword>
<reference evidence="18 19" key="1">
    <citation type="journal article" date="2023" name="J. Hered.">
        <title>Chromosome-level genome of the wood stork (Mycteria americana) provides insight into avian chromosome evolution.</title>
        <authorList>
            <person name="Flamio R. Jr."/>
            <person name="Ramstad K.M."/>
        </authorList>
    </citation>
    <scope>NUCLEOTIDE SEQUENCE [LARGE SCALE GENOMIC DNA]</scope>
    <source>
        <strain evidence="18">JAX WOST 10</strain>
    </source>
</reference>
<dbReference type="GO" id="GO:0016787">
    <property type="term" value="F:hydrolase activity"/>
    <property type="evidence" value="ECO:0007669"/>
    <property type="project" value="UniProtKB-KW"/>
</dbReference>
<keyword evidence="13" id="KW-1015">Disulfide bond</keyword>
<dbReference type="EMBL" id="JAUNZN010000011">
    <property type="protein sequence ID" value="KAK4814304.1"/>
    <property type="molecule type" value="Genomic_DNA"/>
</dbReference>
<evidence type="ECO:0000256" key="9">
    <source>
        <dbReference type="ARBA" id="ARBA00022968"/>
    </source>
</evidence>
<dbReference type="GO" id="GO:0019213">
    <property type="term" value="F:deacetylase activity"/>
    <property type="evidence" value="ECO:0007669"/>
    <property type="project" value="UniProtKB-ARBA"/>
</dbReference>
<dbReference type="InterPro" id="IPR027417">
    <property type="entry name" value="P-loop_NTPase"/>
</dbReference>
<protein>
    <recommendedName>
        <fullName evidence="5">[heparan sulfate]-glucosamine N-sulfotransferase</fullName>
        <ecNumber evidence="5">2.8.2.8</ecNumber>
    </recommendedName>
</protein>
<evidence type="ECO:0000256" key="6">
    <source>
        <dbReference type="ARBA" id="ARBA00022679"/>
    </source>
</evidence>
<dbReference type="InterPro" id="IPR043502">
    <property type="entry name" value="DNA/RNA_pol_sf"/>
</dbReference>
<evidence type="ECO:0000256" key="1">
    <source>
        <dbReference type="ARBA" id="ARBA00004323"/>
    </source>
</evidence>
<comment type="pathway">
    <text evidence="3">Glycan metabolism; heparan sulfate biosynthesis.</text>
</comment>
<keyword evidence="12 16" id="KW-0472">Membrane</keyword>
<evidence type="ECO:0000256" key="15">
    <source>
        <dbReference type="ARBA" id="ARBA00023268"/>
    </source>
</evidence>
<dbReference type="GO" id="GO:0000139">
    <property type="term" value="C:Golgi membrane"/>
    <property type="evidence" value="ECO:0007669"/>
    <property type="project" value="UniProtKB-SubCell"/>
</dbReference>
<keyword evidence="9" id="KW-0735">Signal-anchor</keyword>
<dbReference type="InterPro" id="IPR056793">
    <property type="entry name" value="HSNSD_N"/>
</dbReference>
<evidence type="ECO:0000313" key="18">
    <source>
        <dbReference type="EMBL" id="KAK4814304.1"/>
    </source>
</evidence>
<dbReference type="Pfam" id="PF25119">
    <property type="entry name" value="HSNSD_N"/>
    <property type="match status" value="1"/>
</dbReference>
<dbReference type="GO" id="GO:0015016">
    <property type="term" value="F:heparan sulfate N-sulfotransferase activity"/>
    <property type="evidence" value="ECO:0007669"/>
    <property type="project" value="UniProtKB-EC"/>
</dbReference>
<sequence>MTVLARARRGIRQVSLQVVLLLLFVVCLLSVFVSAYYLYGWKRGLEPSGDVAGPDCDEPKVAPSRLLPLKTLKVADSSRTDPLVLVFVESLYSQLGQEIVAILESSRFKYRTEIAPGKGDMPTLTDKDRGRFALIIYENILKYVNLDAWNRELLDKYCVEYGVGIIGFFKANENSLLSAQLKGFPLFLHSNLALKDCSINPKSPLLYITRPSEVEKGVLPGEDWTVFQSNHSTYEPVLLAKTKSAESIPHMSVDAALHTTVMQDLGLHDGIQRVLFGNNLNFWLHKLVFVDSVSFLTGKRLSLPLDRYILVDIDDIFVGKEGTRMKVEDVKALFNTQNELRTHIPNFTFNLGYSGKFFHTGEEGKGVALLVGAVRLVLRHKPVLKEAEVGAAGGSSGVPPRCPPSPGHCEGLPFPLPQLLARGSVCPAVTASIIPAGTDAEDEGDDLLLSYVREFWWFPHMWSHMQPHLFHNQSVLAEQMTLNKKFAVRCLSRERPDHPSVPGKVMEQIILSAITRHVQDNQVVRPSQHGFMKGRYCLTNLISFCDKVTRLVDEGKAVDVVYLDFSKAFDAISHSILLEKLAAQGLDGCTLRWVKNWLDGRTQGVVVNGVYSSWWPITSGVPQGSVLGPVLFNIFIEDLDKEIECTLSKFADNTKLCGSVDLLEGRKALQRDLDRLDRWAGANCMGFNKAKCKVLHFGHSNPMQRYRLGEEWLESCLVEKDLGVLVDSRLNMSQQCAQVAKAANSILACIRNSVASRTRAVIVPLYSALVRPHLEYCVQFWAPHYKRDIEGLERVQRRATKLGKGLEHKSDGERLRDLGLLSLEKRRLRGDLIALYSYLKGGCREVGVGLFSQEHGIPTDMGYAVAPHHSGVYPVHVQLYEAWKQVWSIKVTSTEEYPHLKPARYRRGFIHNGIMVLPRQTCGLFTHTIFYNEYPGGSSELDKIINGGELFLTVLLNPISIFMTHLSNYGNDRLGLYTFKHLVHFLNSWTNLKLQTLPPVQLAQKYFQIFSEEKDPLWQDPCEDKRHKDIWSKEKTCDRFPKLLIIGPQKTGTTALYLFLGMHPDLSSNYPSSETFEEIQFFNGHNYHKGIDWYMEFFPIPSNTTSDFYFEKSANYFDSEVAPRRAAALLSKAKVITILINPADRAYSWYQHQRAHDDPVALKYTFHEVITAGPEAAPKLRTLQNRCLVPGWYATHIERWLNSYHANQILVLDGKLLRTEPAKVMETVQKFLGVTNFIDYHKTLAFDPKKGFWCQLLDGGKTKCLGKSKGRKYPEMDSDSRAFLRDYYRDHNIELSKLLYKMGQTLPTWLREELQSTR</sequence>
<dbReference type="PANTHER" id="PTHR33332">
    <property type="entry name" value="REVERSE TRANSCRIPTASE DOMAIN-CONTAINING PROTEIN"/>
    <property type="match status" value="1"/>
</dbReference>
<dbReference type="InterPro" id="IPR000863">
    <property type="entry name" value="Sulfotransferase_dom"/>
</dbReference>
<feature type="transmembrane region" description="Helical" evidence="16">
    <location>
        <begin position="18"/>
        <end position="39"/>
    </location>
</feature>
<accession>A0AAN7MVP8</accession>
<evidence type="ECO:0000256" key="7">
    <source>
        <dbReference type="ARBA" id="ARBA00022692"/>
    </source>
</evidence>
<comment type="subcellular location">
    <subcellularLocation>
        <location evidence="1">Golgi apparatus membrane</location>
        <topology evidence="1">Single-pass type II membrane protein</topology>
    </subcellularLocation>
</comment>
<evidence type="ECO:0000256" key="11">
    <source>
        <dbReference type="ARBA" id="ARBA00023034"/>
    </source>
</evidence>
<proteinExistence type="inferred from homology"/>
<dbReference type="InterPro" id="IPR000477">
    <property type="entry name" value="RT_dom"/>
</dbReference>
<feature type="domain" description="Reverse transcriptase" evidence="17">
    <location>
        <begin position="487"/>
        <end position="717"/>
    </location>
</feature>
<dbReference type="EC" id="2.8.2.8" evidence="5"/>
<name>A0AAN7MVP8_MYCAM</name>
<keyword evidence="19" id="KW-1185">Reference proteome</keyword>
<dbReference type="Proteomes" id="UP001333110">
    <property type="component" value="Unassembled WGS sequence"/>
</dbReference>
<comment type="similarity">
    <text evidence="4">Belongs to the sulfotransferase 1 family. NDST subfamily.</text>
</comment>
<keyword evidence="7 16" id="KW-0812">Transmembrane</keyword>
<organism evidence="18 19">
    <name type="scientific">Mycteria americana</name>
    <name type="common">Wood stork</name>
    <dbReference type="NCBI Taxonomy" id="33587"/>
    <lineage>
        <taxon>Eukaryota</taxon>
        <taxon>Metazoa</taxon>
        <taxon>Chordata</taxon>
        <taxon>Craniata</taxon>
        <taxon>Vertebrata</taxon>
        <taxon>Euteleostomi</taxon>
        <taxon>Archelosauria</taxon>
        <taxon>Archosauria</taxon>
        <taxon>Dinosauria</taxon>
        <taxon>Saurischia</taxon>
        <taxon>Theropoda</taxon>
        <taxon>Coelurosauria</taxon>
        <taxon>Aves</taxon>
        <taxon>Neognathae</taxon>
        <taxon>Neoaves</taxon>
        <taxon>Aequornithes</taxon>
        <taxon>Ciconiiformes</taxon>
        <taxon>Ciconiidae</taxon>
        <taxon>Mycteria</taxon>
    </lineage>
</organism>
<comment type="pathway">
    <text evidence="2">Glycan metabolism; heparin biosynthesis.</text>
</comment>